<keyword evidence="3" id="KW-1185">Reference proteome</keyword>
<accession>A0ABN1T7P1</accession>
<organism evidence="2 3">
    <name type="scientific">Kitasatospora nipponensis</name>
    <dbReference type="NCBI Taxonomy" id="258049"/>
    <lineage>
        <taxon>Bacteria</taxon>
        <taxon>Bacillati</taxon>
        <taxon>Actinomycetota</taxon>
        <taxon>Actinomycetes</taxon>
        <taxon>Kitasatosporales</taxon>
        <taxon>Streptomycetaceae</taxon>
        <taxon>Kitasatospora</taxon>
    </lineage>
</organism>
<feature type="region of interest" description="Disordered" evidence="1">
    <location>
        <begin position="1"/>
        <end position="37"/>
    </location>
</feature>
<evidence type="ECO:0000256" key="1">
    <source>
        <dbReference type="SAM" id="MobiDB-lite"/>
    </source>
</evidence>
<name>A0ABN1T7P1_9ACTN</name>
<dbReference type="EMBL" id="BAAALF010000307">
    <property type="protein sequence ID" value="GAA1069087.1"/>
    <property type="molecule type" value="Genomic_DNA"/>
</dbReference>
<proteinExistence type="predicted"/>
<evidence type="ECO:0000313" key="3">
    <source>
        <dbReference type="Proteomes" id="UP001500037"/>
    </source>
</evidence>
<reference evidence="2 3" key="1">
    <citation type="journal article" date="2019" name="Int. J. Syst. Evol. Microbiol.">
        <title>The Global Catalogue of Microorganisms (GCM) 10K type strain sequencing project: providing services to taxonomists for standard genome sequencing and annotation.</title>
        <authorList>
            <consortium name="The Broad Institute Genomics Platform"/>
            <consortium name="The Broad Institute Genome Sequencing Center for Infectious Disease"/>
            <person name="Wu L."/>
            <person name="Ma J."/>
        </authorList>
    </citation>
    <scope>NUCLEOTIDE SEQUENCE [LARGE SCALE GENOMIC DNA]</scope>
    <source>
        <strain evidence="2 3">JCM 13004</strain>
    </source>
</reference>
<comment type="caution">
    <text evidence="2">The sequence shown here is derived from an EMBL/GenBank/DDBJ whole genome shotgun (WGS) entry which is preliminary data.</text>
</comment>
<dbReference type="Proteomes" id="UP001500037">
    <property type="component" value="Unassembled WGS sequence"/>
</dbReference>
<protein>
    <submittedName>
        <fullName evidence="2">Uncharacterized protein</fullName>
    </submittedName>
</protein>
<evidence type="ECO:0000313" key="2">
    <source>
        <dbReference type="EMBL" id="GAA1069087.1"/>
    </source>
</evidence>
<feature type="compositionally biased region" description="Basic and acidic residues" evidence="1">
    <location>
        <begin position="8"/>
        <end position="19"/>
    </location>
</feature>
<gene>
    <name evidence="2" type="ORF">GCM10009665_75920</name>
</gene>
<sequence>MAGAVQAAERDEAAAERGGGEQQGQTAHAGSFGRAGRCARPARRLPVGGRQPGRTVLVRLLVRSVVRLLVWLLVPQEAGQCGWLTALAYGRAT</sequence>